<dbReference type="InterPro" id="IPR012373">
    <property type="entry name" value="Ferrdict_sens_TM"/>
</dbReference>
<accession>A0A0F4PSB4</accession>
<comment type="caution">
    <text evidence="4">The sequence shown here is derived from an EMBL/GenBank/DDBJ whole genome shotgun (WGS) entry which is preliminary data.</text>
</comment>
<evidence type="ECO:0000259" key="3">
    <source>
        <dbReference type="Pfam" id="PF16344"/>
    </source>
</evidence>
<dbReference type="EMBL" id="JXXZ01000010">
    <property type="protein sequence ID" value="KJY98327.1"/>
    <property type="molecule type" value="Genomic_DNA"/>
</dbReference>
<organism evidence="4 5">
    <name type="scientific">Pseudoalteromonas ruthenica</name>
    <dbReference type="NCBI Taxonomy" id="151081"/>
    <lineage>
        <taxon>Bacteria</taxon>
        <taxon>Pseudomonadati</taxon>
        <taxon>Pseudomonadota</taxon>
        <taxon>Gammaproteobacteria</taxon>
        <taxon>Alteromonadales</taxon>
        <taxon>Pseudoalteromonadaceae</taxon>
        <taxon>Pseudoalteromonas</taxon>
    </lineage>
</organism>
<keyword evidence="1" id="KW-0812">Transmembrane</keyword>
<dbReference type="Pfam" id="PF16344">
    <property type="entry name" value="FecR_C"/>
    <property type="match status" value="1"/>
</dbReference>
<keyword evidence="5" id="KW-1185">Reference proteome</keyword>
<name>A0A0F4PSB4_9GAMM</name>
<keyword evidence="1" id="KW-0472">Membrane</keyword>
<dbReference type="PIRSF" id="PIRSF018266">
    <property type="entry name" value="FecR"/>
    <property type="match status" value="1"/>
</dbReference>
<dbReference type="GO" id="GO:0016989">
    <property type="term" value="F:sigma factor antagonist activity"/>
    <property type="evidence" value="ECO:0007669"/>
    <property type="project" value="TreeGrafter"/>
</dbReference>
<dbReference type="PATRIC" id="fig|151081.8.peg.3542"/>
<evidence type="ECO:0000313" key="4">
    <source>
        <dbReference type="EMBL" id="KJY98327.1"/>
    </source>
</evidence>
<dbReference type="AlphaFoldDB" id="A0A0F4PSB4"/>
<proteinExistence type="predicted"/>
<dbReference type="Gene3D" id="3.55.50.30">
    <property type="match status" value="1"/>
</dbReference>
<protein>
    <submittedName>
        <fullName evidence="4">Regulatory protein</fullName>
    </submittedName>
</protein>
<dbReference type="eggNOG" id="COG3712">
    <property type="taxonomic scope" value="Bacteria"/>
</dbReference>
<evidence type="ECO:0000313" key="5">
    <source>
        <dbReference type="Proteomes" id="UP000033664"/>
    </source>
</evidence>
<dbReference type="InterPro" id="IPR006860">
    <property type="entry name" value="FecR"/>
</dbReference>
<reference evidence="4 5" key="1">
    <citation type="journal article" date="2015" name="BMC Genomics">
        <title>Genome mining reveals unlocked bioactive potential of marine Gram-negative bacteria.</title>
        <authorList>
            <person name="Machado H."/>
            <person name="Sonnenschein E.C."/>
            <person name="Melchiorsen J."/>
            <person name="Gram L."/>
        </authorList>
    </citation>
    <scope>NUCLEOTIDE SEQUENCE [LARGE SCALE GENOMIC DNA]</scope>
    <source>
        <strain evidence="4 5">S3137</strain>
    </source>
</reference>
<feature type="transmembrane region" description="Helical" evidence="1">
    <location>
        <begin position="94"/>
        <end position="112"/>
    </location>
</feature>
<gene>
    <name evidence="4" type="ORF">TW72_11235</name>
</gene>
<dbReference type="Pfam" id="PF04773">
    <property type="entry name" value="FecR"/>
    <property type="match status" value="1"/>
</dbReference>
<feature type="domain" description="Protein FecR C-terminal" evidence="3">
    <location>
        <begin position="271"/>
        <end position="337"/>
    </location>
</feature>
<dbReference type="PANTHER" id="PTHR30273">
    <property type="entry name" value="PERIPLASMIC SIGNAL SENSOR AND SIGMA FACTOR ACTIVATOR FECR-RELATED"/>
    <property type="match status" value="1"/>
</dbReference>
<keyword evidence="1" id="KW-1133">Transmembrane helix</keyword>
<sequence>MTLPGDDETVIEQQATQWLLTLHEQQLDHDNESLYPEALTLWLAQSARHRETFTKANKLWALSTQLDPAFVDSQLAHLDAEPATKRKPKKPATLWYAALAASFLLVSTLMLWPPSSPAPRQLVNSPAIPSSKVYSEFFHTPVSEHKTVTLDDNSQVTLGANTQLAVRYSDSTRELLLYQGEALFNVSKDPTRPFIVRYQQSQVEALGTIFNVRANPDSVRVDVLEGRVAVAQQNAIELTAGQAAEVATDGNITRSQAQGKGTQMAWQQGHLIYHNARLGDVLHDVARYSQMDITISDEKLKHLVYTGTFLTTEIEAWLTSLQQLYPIKVLRSGDKVTLVAN</sequence>
<dbReference type="PANTHER" id="PTHR30273:SF2">
    <property type="entry name" value="PROTEIN FECR"/>
    <property type="match status" value="1"/>
</dbReference>
<dbReference type="InterPro" id="IPR032508">
    <property type="entry name" value="FecR_C"/>
</dbReference>
<dbReference type="Proteomes" id="UP000033664">
    <property type="component" value="Unassembled WGS sequence"/>
</dbReference>
<dbReference type="OrthoDB" id="9771237at2"/>
<evidence type="ECO:0000259" key="2">
    <source>
        <dbReference type="Pfam" id="PF04773"/>
    </source>
</evidence>
<dbReference type="Gene3D" id="2.60.120.1440">
    <property type="match status" value="1"/>
</dbReference>
<evidence type="ECO:0000256" key="1">
    <source>
        <dbReference type="SAM" id="Phobius"/>
    </source>
</evidence>
<feature type="domain" description="FecR protein" evidence="2">
    <location>
        <begin position="139"/>
        <end position="228"/>
    </location>
</feature>